<dbReference type="AlphaFoldDB" id="A0A382N3K4"/>
<organism evidence="1">
    <name type="scientific">marine metagenome</name>
    <dbReference type="NCBI Taxonomy" id="408172"/>
    <lineage>
        <taxon>unclassified sequences</taxon>
        <taxon>metagenomes</taxon>
        <taxon>ecological metagenomes</taxon>
    </lineage>
</organism>
<feature type="non-terminal residue" evidence="1">
    <location>
        <position position="1"/>
    </location>
</feature>
<proteinExistence type="predicted"/>
<name>A0A382N3K4_9ZZZZ</name>
<protein>
    <submittedName>
        <fullName evidence="1">Uncharacterized protein</fullName>
    </submittedName>
</protein>
<reference evidence="1" key="1">
    <citation type="submission" date="2018-05" db="EMBL/GenBank/DDBJ databases">
        <authorList>
            <person name="Lanie J.A."/>
            <person name="Ng W.-L."/>
            <person name="Kazmierczak K.M."/>
            <person name="Andrzejewski T.M."/>
            <person name="Davidsen T.M."/>
            <person name="Wayne K.J."/>
            <person name="Tettelin H."/>
            <person name="Glass J.I."/>
            <person name="Rusch D."/>
            <person name="Podicherti R."/>
            <person name="Tsui H.-C.T."/>
            <person name="Winkler M.E."/>
        </authorList>
    </citation>
    <scope>NUCLEOTIDE SEQUENCE</scope>
</reference>
<gene>
    <name evidence="1" type="ORF">METZ01_LOCUS308597</name>
</gene>
<evidence type="ECO:0000313" key="1">
    <source>
        <dbReference type="EMBL" id="SVC55743.1"/>
    </source>
</evidence>
<accession>A0A382N3K4</accession>
<sequence>GNASSNTIIDTFKVATEIISFANTYTHFDYYATDLAGSEKGSNIRFKENKNIDFKTQKQITYPQAANNSFTINAYFESANTLISPILDNQRTGVITVENVINDGSLSNSDIVLSNTGAGYFGAEVGNSTNPVASEGNTSVFVVSAPDIGANTATIAANVHANGIINQVAVKHAGSGYISTPTVTVVDGGTVDPGDAVRSSASAVVSIVGEGANNTVNVQTTNVASFSSGGNLKARYVSRRVTLEEGFDAMDLRLYMDAYKPRGSNIHAYYKVLSSDDSEPFDEKPWVLMYQKTADTTYSINENDFKRFQFNTFADKITYVSGGGANYQNFRTFAIKLVMTLDRVAQDSFIGIPKVINLRAIALDSEGTP</sequence>
<dbReference type="EMBL" id="UINC01097761">
    <property type="protein sequence ID" value="SVC55743.1"/>
    <property type="molecule type" value="Genomic_DNA"/>
</dbReference>